<evidence type="ECO:0000259" key="13">
    <source>
        <dbReference type="Pfam" id="PF02867"/>
    </source>
</evidence>
<evidence type="ECO:0000256" key="3">
    <source>
        <dbReference type="ARBA" id="ARBA00022628"/>
    </source>
</evidence>
<keyword evidence="8" id="KW-1015">Disulfide bond</keyword>
<evidence type="ECO:0000256" key="4">
    <source>
        <dbReference type="ARBA" id="ARBA00022634"/>
    </source>
</evidence>
<feature type="domain" description="Ribonucleotide reductase large subunit N-terminal" evidence="12">
    <location>
        <begin position="7"/>
        <end position="77"/>
    </location>
</feature>
<gene>
    <name evidence="14" type="primary">nrdZ</name>
    <name evidence="14" type="ORF">MAMMFC1_03388</name>
</gene>
<evidence type="ECO:0000256" key="7">
    <source>
        <dbReference type="ARBA" id="ARBA00023116"/>
    </source>
</evidence>
<evidence type="ECO:0000256" key="8">
    <source>
        <dbReference type="ARBA" id="ARBA00023157"/>
    </source>
</evidence>
<dbReference type="InterPro" id="IPR013509">
    <property type="entry name" value="RNR_lsu_N"/>
</dbReference>
<dbReference type="InterPro" id="IPR008926">
    <property type="entry name" value="RNR_R1-su_N"/>
</dbReference>
<dbReference type="OrthoDB" id="9762933at2"/>
<proteinExistence type="inferred from homology"/>
<comment type="function">
    <text evidence="11">Catalyzes the reduction of ribonucleotides to deoxyribonucleotides. May function to provide a pool of deoxyribonucleotide precursors for DNA repair during oxygen limitation and/or for immediate growth after restoration of oxygen.</text>
</comment>
<keyword evidence="4 11" id="KW-0237">DNA synthesis</keyword>
<dbReference type="SUPFAM" id="SSF48168">
    <property type="entry name" value="R1 subunit of ribonucleotide reductase, N-terminal domain"/>
    <property type="match status" value="1"/>
</dbReference>
<evidence type="ECO:0000256" key="10">
    <source>
        <dbReference type="ARBA" id="ARBA00047754"/>
    </source>
</evidence>
<dbReference type="InterPro" id="IPR000788">
    <property type="entry name" value="RNR_lg_C"/>
</dbReference>
<dbReference type="GO" id="GO:0009263">
    <property type="term" value="P:deoxyribonucleotide biosynthetic process"/>
    <property type="evidence" value="ECO:0007669"/>
    <property type="project" value="UniProtKB-KW"/>
</dbReference>
<dbReference type="EMBL" id="AP018449">
    <property type="protein sequence ID" value="BBB92693.1"/>
    <property type="molecule type" value="Genomic_DNA"/>
</dbReference>
<dbReference type="GO" id="GO:0031419">
    <property type="term" value="F:cobalamin binding"/>
    <property type="evidence" value="ECO:0007669"/>
    <property type="project" value="UniProtKB-KW"/>
</dbReference>
<feature type="domain" description="Ribonucleotide reductase large subunit C-terminal" evidence="13">
    <location>
        <begin position="405"/>
        <end position="550"/>
    </location>
</feature>
<comment type="similarity">
    <text evidence="2 11">Belongs to the ribonucleoside diphosphate reductase class-2 family.</text>
</comment>
<dbReference type="PANTHER" id="PTHR43371">
    <property type="entry name" value="VITAMIN B12-DEPENDENT RIBONUCLEOTIDE REDUCTASE"/>
    <property type="match status" value="1"/>
</dbReference>
<dbReference type="RefSeq" id="WP_126309628.1">
    <property type="nucleotide sequence ID" value="NZ_AP018449.1"/>
</dbReference>
<dbReference type="Gene3D" id="3.20.70.20">
    <property type="match status" value="1"/>
</dbReference>
<dbReference type="Pfam" id="PF02867">
    <property type="entry name" value="Ribonuc_red_lgC"/>
    <property type="match status" value="2"/>
</dbReference>
<organism evidence="14 15">
    <name type="scientific">Methylomusa anaerophila</name>
    <dbReference type="NCBI Taxonomy" id="1930071"/>
    <lineage>
        <taxon>Bacteria</taxon>
        <taxon>Bacillati</taxon>
        <taxon>Bacillota</taxon>
        <taxon>Negativicutes</taxon>
        <taxon>Selenomonadales</taxon>
        <taxon>Sporomusaceae</taxon>
        <taxon>Methylomusa</taxon>
    </lineage>
</organism>
<dbReference type="GO" id="GO:0004748">
    <property type="term" value="F:ribonucleoside-diphosphate reductase activity, thioredoxin disulfide as acceptor"/>
    <property type="evidence" value="ECO:0007669"/>
    <property type="project" value="UniProtKB-EC"/>
</dbReference>
<dbReference type="UniPathway" id="UPA00326"/>
<dbReference type="KEGG" id="mana:MAMMFC1_03388"/>
<dbReference type="InterPro" id="IPR013344">
    <property type="entry name" value="RNR_NrdJ/NrdZ"/>
</dbReference>
<evidence type="ECO:0000256" key="9">
    <source>
        <dbReference type="ARBA" id="ARBA00023285"/>
    </source>
</evidence>
<dbReference type="PANTHER" id="PTHR43371:SF1">
    <property type="entry name" value="RIBONUCLEOSIDE-DIPHOSPHATE REDUCTASE"/>
    <property type="match status" value="1"/>
</dbReference>
<dbReference type="EC" id="1.17.4.1" evidence="11"/>
<evidence type="ECO:0000313" key="15">
    <source>
        <dbReference type="Proteomes" id="UP000276437"/>
    </source>
</evidence>
<sequence length="573" mass="62297">MEPVLTLEANTVLKARYLKDNETAGELFRRVACHVARAESFYGCSSEAAGQEYYRLMAGLEFLPNSPTLFNAGKTNGQLAACFVLPIGDSLAGIFETLKNTALIHQSGGGTGFSFSRLRPAGDTVNSTGGVASGPVSFMEIYDAATQIVKQGAARRGANMAILRIDHPDIRQFITVKRKRDILNNFNLSVGITDQFMQAVKKGDDYSLVNPRDNTIAERVAARELFDLLAEMAWENGEPGLFFLDAVNRANPTPALGEFEAPNPCSEQPLLPYESCVLGSINLTKMLLPVDGEKVVFDYEKLRRTVRLAVRFLDNVIDVNNYPLPEVERATGLTRKIGLGIMGLSDLFIRFNIPYASQQAVDMTASIMHFITEEARRISSELGEARGSFPEFANSIYPKLGFKTLRNATVTTIAPTGSISIIAGCSSGIEPLFGLAMTRRVLDGRLIASVNQVVVDYLIKGNLWSDEVEAAIMGTGSVAGLNLPLPVKQTLATAHEISAEWHVAQLAAAQCHTDNGVSKTVNLPHNATREDVANVFWRAFINGCKGVTVYRDGSRDQQVLTQGAEACEECGSQ</sequence>
<keyword evidence="6 11" id="KW-0560">Oxidoreductase</keyword>
<comment type="cofactor">
    <cofactor evidence="1 11">
        <name>adenosylcob(III)alamin</name>
        <dbReference type="ChEBI" id="CHEBI:18408"/>
    </cofactor>
</comment>
<dbReference type="CDD" id="cd02888">
    <property type="entry name" value="RNR_II_dimer"/>
    <property type="match status" value="1"/>
</dbReference>
<dbReference type="PRINTS" id="PR01183">
    <property type="entry name" value="RIBORDTASEM1"/>
</dbReference>
<evidence type="ECO:0000313" key="14">
    <source>
        <dbReference type="EMBL" id="BBB92693.1"/>
    </source>
</evidence>
<accession>A0A348ANP5</accession>
<evidence type="ECO:0000256" key="2">
    <source>
        <dbReference type="ARBA" id="ARBA00007405"/>
    </source>
</evidence>
<keyword evidence="7" id="KW-0215">Deoxyribonucleotide synthesis</keyword>
<keyword evidence="9 11" id="KW-0170">Cobalt</keyword>
<evidence type="ECO:0000256" key="5">
    <source>
        <dbReference type="ARBA" id="ARBA00022741"/>
    </source>
</evidence>
<keyword evidence="15" id="KW-1185">Reference proteome</keyword>
<feature type="domain" description="Ribonucleotide reductase large subunit C-terminal" evidence="13">
    <location>
        <begin position="80"/>
        <end position="399"/>
    </location>
</feature>
<keyword evidence="5 11" id="KW-0547">Nucleotide-binding</keyword>
<reference evidence="14 15" key="1">
    <citation type="journal article" date="2018" name="Int. J. Syst. Evol. Microbiol.">
        <title>Methylomusa anaerophila gen. nov., sp. nov., an anaerobic methanol-utilizing bacterium isolated from a microbial fuel cell.</title>
        <authorList>
            <person name="Amano N."/>
            <person name="Yamamuro A."/>
            <person name="Miyahara M."/>
            <person name="Kouzuma A."/>
            <person name="Abe T."/>
            <person name="Watanabe K."/>
        </authorList>
    </citation>
    <scope>NUCLEOTIDE SEQUENCE [LARGE SCALE GENOMIC DNA]</scope>
    <source>
        <strain evidence="14 15">MMFC1</strain>
    </source>
</reference>
<evidence type="ECO:0000256" key="11">
    <source>
        <dbReference type="RuleBase" id="RU364064"/>
    </source>
</evidence>
<evidence type="ECO:0000256" key="1">
    <source>
        <dbReference type="ARBA" id="ARBA00001922"/>
    </source>
</evidence>
<keyword evidence="3 11" id="KW-0846">Cobalamin</keyword>
<evidence type="ECO:0000256" key="6">
    <source>
        <dbReference type="ARBA" id="ARBA00023002"/>
    </source>
</evidence>
<dbReference type="AlphaFoldDB" id="A0A348ANP5"/>
<name>A0A348ANP5_9FIRM</name>
<evidence type="ECO:0000259" key="12">
    <source>
        <dbReference type="Pfam" id="PF00317"/>
    </source>
</evidence>
<dbReference type="SUPFAM" id="SSF51998">
    <property type="entry name" value="PFL-like glycyl radical enzymes"/>
    <property type="match status" value="1"/>
</dbReference>
<dbReference type="Proteomes" id="UP000276437">
    <property type="component" value="Chromosome"/>
</dbReference>
<dbReference type="Pfam" id="PF00317">
    <property type="entry name" value="Ribonuc_red_lgN"/>
    <property type="match status" value="1"/>
</dbReference>
<comment type="catalytic activity">
    <reaction evidence="10 11">
        <text>a 2'-deoxyribonucleoside 5'-diphosphate + [thioredoxin]-disulfide + H2O = a ribonucleoside 5'-diphosphate + [thioredoxin]-dithiol</text>
        <dbReference type="Rhea" id="RHEA:23252"/>
        <dbReference type="Rhea" id="RHEA-COMP:10698"/>
        <dbReference type="Rhea" id="RHEA-COMP:10700"/>
        <dbReference type="ChEBI" id="CHEBI:15377"/>
        <dbReference type="ChEBI" id="CHEBI:29950"/>
        <dbReference type="ChEBI" id="CHEBI:50058"/>
        <dbReference type="ChEBI" id="CHEBI:57930"/>
        <dbReference type="ChEBI" id="CHEBI:73316"/>
        <dbReference type="EC" id="1.17.4.1"/>
    </reaction>
</comment>
<dbReference type="GO" id="GO:0071897">
    <property type="term" value="P:DNA biosynthetic process"/>
    <property type="evidence" value="ECO:0007669"/>
    <property type="project" value="UniProtKB-KW"/>
</dbReference>
<dbReference type="InterPro" id="IPR050862">
    <property type="entry name" value="RdRp_reductase_class-2"/>
</dbReference>
<dbReference type="GO" id="GO:0005524">
    <property type="term" value="F:ATP binding"/>
    <property type="evidence" value="ECO:0007669"/>
    <property type="project" value="InterPro"/>
</dbReference>
<dbReference type="NCBIfam" id="TIGR02504">
    <property type="entry name" value="NrdJ_Z"/>
    <property type="match status" value="1"/>
</dbReference>
<protein>
    <recommendedName>
        <fullName evidence="11">Vitamin B12-dependent ribonucleotide reductase</fullName>
        <ecNumber evidence="11">1.17.4.1</ecNumber>
    </recommendedName>
</protein>